<keyword evidence="3" id="KW-1185">Reference proteome</keyword>
<evidence type="ECO:0000259" key="1">
    <source>
        <dbReference type="Pfam" id="PF01557"/>
    </source>
</evidence>
<dbReference type="GO" id="GO:0016787">
    <property type="term" value="F:hydrolase activity"/>
    <property type="evidence" value="ECO:0007669"/>
    <property type="project" value="UniProtKB-KW"/>
</dbReference>
<gene>
    <name evidence="2" type="ORF">I4I81_02225</name>
</gene>
<name>A0ABS6ULD3_9PSEU</name>
<proteinExistence type="predicted"/>
<keyword evidence="2" id="KW-0378">Hydrolase</keyword>
<protein>
    <submittedName>
        <fullName evidence="2">Fumarylacetoacetate hydrolase family protein</fullName>
    </submittedName>
</protein>
<dbReference type="InterPro" id="IPR011234">
    <property type="entry name" value="Fumarylacetoacetase-like_C"/>
</dbReference>
<dbReference type="RefSeq" id="WP_218603923.1">
    <property type="nucleotide sequence ID" value="NZ_JADQDJ010000172.1"/>
</dbReference>
<comment type="caution">
    <text evidence="2">The sequence shown here is derived from an EMBL/GenBank/DDBJ whole genome shotgun (WGS) entry which is preliminary data.</text>
</comment>
<evidence type="ECO:0000313" key="3">
    <source>
        <dbReference type="Proteomes" id="UP000694287"/>
    </source>
</evidence>
<accession>A0ABS6ULD3</accession>
<organism evidence="2 3">
    <name type="scientific">Pseudonocardia abyssalis</name>
    <dbReference type="NCBI Taxonomy" id="2792008"/>
    <lineage>
        <taxon>Bacteria</taxon>
        <taxon>Bacillati</taxon>
        <taxon>Actinomycetota</taxon>
        <taxon>Actinomycetes</taxon>
        <taxon>Pseudonocardiales</taxon>
        <taxon>Pseudonocardiaceae</taxon>
        <taxon>Pseudonocardia</taxon>
    </lineage>
</organism>
<sequence length="304" mass="32016">MRWSSYAEADGTVRAAVWEGDHLHPAPAGTALVDLLGDDGTRLRAAADDALTGPAVDPATVTLLAPVPRPPSVRDFMAFEEHVVTASAAIGLTVDPLWYRQPVFYFTNPAALRGPHEPVAISPGSAAFDYELEVAAVIGREGADLSPEEALDHVAGYLVFCDWSARDLQGEEMKLNLGPAKGKDSASSCGPWMLTPDELPAAAAMTASVNGKPYSAGRLDALHWSFGEMIAYASRGTRVVPGDLIGSGTVGTGCILELSRVHGADAFPWLRPGDRVRLEVDGLGAVDAPIIEGAAVRPLRKDLA</sequence>
<feature type="domain" description="Fumarylacetoacetase-like C-terminal" evidence="1">
    <location>
        <begin position="73"/>
        <end position="290"/>
    </location>
</feature>
<reference evidence="2 3" key="1">
    <citation type="submission" date="2020-11" db="EMBL/GenBank/DDBJ databases">
        <title>Pseudonocardia abyssalis sp. nov. and Pseudonocardia oceani sp. nov., description and phylogenomic analysis of two novel actinomycetes isolated from the deep Southern Ocean.</title>
        <authorList>
            <person name="Parra J."/>
        </authorList>
    </citation>
    <scope>NUCLEOTIDE SEQUENCE [LARGE SCALE GENOMIC DNA]</scope>
    <source>
        <strain evidence="2 3">KRD-168</strain>
    </source>
</reference>
<dbReference type="Pfam" id="PF01557">
    <property type="entry name" value="FAA_hydrolase"/>
    <property type="match status" value="1"/>
</dbReference>
<dbReference type="PANTHER" id="PTHR43211">
    <property type="entry name" value="FUMARYLACETOACETATE HYDROLASE"/>
    <property type="match status" value="1"/>
</dbReference>
<dbReference type="Proteomes" id="UP000694287">
    <property type="component" value="Unassembled WGS sequence"/>
</dbReference>
<dbReference type="PANTHER" id="PTHR43211:SF1">
    <property type="entry name" value="BLL6422 PROTEIN"/>
    <property type="match status" value="1"/>
</dbReference>
<evidence type="ECO:0000313" key="2">
    <source>
        <dbReference type="EMBL" id="MBW0133075.1"/>
    </source>
</evidence>
<dbReference type="EMBL" id="JADQDK010000001">
    <property type="protein sequence ID" value="MBW0133075.1"/>
    <property type="molecule type" value="Genomic_DNA"/>
</dbReference>